<dbReference type="Proteomes" id="UP000326565">
    <property type="component" value="Unassembled WGS sequence"/>
</dbReference>
<evidence type="ECO:0000313" key="3">
    <source>
        <dbReference type="EMBL" id="KAB8077074.1"/>
    </source>
</evidence>
<keyword evidence="4" id="KW-1185">Reference proteome</keyword>
<name>A0A5N5XC21_9EURO</name>
<evidence type="ECO:0000256" key="2">
    <source>
        <dbReference type="SAM" id="MobiDB-lite"/>
    </source>
</evidence>
<feature type="coiled-coil region" evidence="1">
    <location>
        <begin position="502"/>
        <end position="529"/>
    </location>
</feature>
<sequence>MSGNAWAQMRAREFEQKGDPAPSGLGDESEKVKVIPRPARSLSERPGTGRQTSGLDFDDSLALLMPKPIHPHTECDSVFAPPLPSSASRPNVLSKLGGLKKRSTTEPLRPSDNGASVKVEGEKKKSVVATLKSKFSFKELGKEFCKAQDPPLSAMPRLPPSVGDPKSGEDKQSPKSLSFEEEKLYTPNTRLPGSHPSSALADTTSFRDSKPSSQNSVSSCPIKQARSETEEDYAETFRRAISARMCKVGSLDPMMRLDTAVIDGSSPMASTGDTSRGHPAVVDTEQRFSSIKAEKEASSPSKSKPVVTSSEGPASYTPSTYDTPESEAPNVLVSSPCERKQGMRETKYPLIVSSDQHGRSSVKSQGTTSSSQHRRSSVRTREQRAFASGQAVHAFDPTQTRFPYDPTMPIDEPRFFTGVTSQGGYAPTPPLPGYQNTVPLEQQMATYIDSIHIHVDGTANKLARSFENCNNWATDQILRQIDLLSDVMRTLNGRMATETDVVKEIQRVMMEMRAQVNALQRQQHATEDRLIHAFQDEFSKVKGEIDALASTVRSTLPYNLAPDTKCWK</sequence>
<accession>A0A5N5XC21</accession>
<feature type="compositionally biased region" description="Low complexity" evidence="2">
    <location>
        <begin position="361"/>
        <end position="371"/>
    </location>
</feature>
<feature type="compositionally biased region" description="Basic and acidic residues" evidence="2">
    <location>
        <begin position="166"/>
        <end position="184"/>
    </location>
</feature>
<dbReference type="AlphaFoldDB" id="A0A5N5XC21"/>
<reference evidence="3 4" key="1">
    <citation type="submission" date="2019-04" db="EMBL/GenBank/DDBJ databases">
        <title>Friends and foes A comparative genomics study of 23 Aspergillus species from section Flavi.</title>
        <authorList>
            <consortium name="DOE Joint Genome Institute"/>
            <person name="Kjaerbolling I."/>
            <person name="Vesth T."/>
            <person name="Frisvad J.C."/>
            <person name="Nybo J.L."/>
            <person name="Theobald S."/>
            <person name="Kildgaard S."/>
            <person name="Isbrandt T."/>
            <person name="Kuo A."/>
            <person name="Sato A."/>
            <person name="Lyhne E.K."/>
            <person name="Kogle M.E."/>
            <person name="Wiebenga A."/>
            <person name="Kun R.S."/>
            <person name="Lubbers R.J."/>
            <person name="Makela M.R."/>
            <person name="Barry K."/>
            <person name="Chovatia M."/>
            <person name="Clum A."/>
            <person name="Daum C."/>
            <person name="Haridas S."/>
            <person name="He G."/>
            <person name="LaButti K."/>
            <person name="Lipzen A."/>
            <person name="Mondo S."/>
            <person name="Riley R."/>
            <person name="Salamov A."/>
            <person name="Simmons B.A."/>
            <person name="Magnuson J.K."/>
            <person name="Henrissat B."/>
            <person name="Mortensen U.H."/>
            <person name="Larsen T.O."/>
            <person name="Devries R.P."/>
            <person name="Grigoriev I.V."/>
            <person name="Machida M."/>
            <person name="Baker S.E."/>
            <person name="Andersen M.R."/>
        </authorList>
    </citation>
    <scope>NUCLEOTIDE SEQUENCE [LARGE SCALE GENOMIC DNA]</scope>
    <source>
        <strain evidence="3 4">CBS 151.66</strain>
    </source>
</reference>
<feature type="compositionally biased region" description="Polar residues" evidence="2">
    <location>
        <begin position="186"/>
        <end position="204"/>
    </location>
</feature>
<keyword evidence="1" id="KW-0175">Coiled coil</keyword>
<feature type="region of interest" description="Disordered" evidence="2">
    <location>
        <begin position="148"/>
        <end position="234"/>
    </location>
</feature>
<dbReference type="EMBL" id="ML732173">
    <property type="protein sequence ID" value="KAB8077074.1"/>
    <property type="molecule type" value="Genomic_DNA"/>
</dbReference>
<gene>
    <name evidence="3" type="ORF">BDV29DRAFT_154155</name>
</gene>
<protein>
    <submittedName>
        <fullName evidence="3">Uncharacterized protein</fullName>
    </submittedName>
</protein>
<proteinExistence type="predicted"/>
<feature type="compositionally biased region" description="Low complexity" evidence="2">
    <location>
        <begin position="298"/>
        <end position="310"/>
    </location>
</feature>
<feature type="region of interest" description="Disordered" evidence="2">
    <location>
        <begin position="1"/>
        <end position="125"/>
    </location>
</feature>
<evidence type="ECO:0000256" key="1">
    <source>
        <dbReference type="SAM" id="Coils"/>
    </source>
</evidence>
<evidence type="ECO:0000313" key="4">
    <source>
        <dbReference type="Proteomes" id="UP000326565"/>
    </source>
</evidence>
<feature type="compositionally biased region" description="Polar residues" evidence="2">
    <location>
        <begin position="211"/>
        <end position="221"/>
    </location>
</feature>
<dbReference type="OrthoDB" id="4339014at2759"/>
<feature type="region of interest" description="Disordered" evidence="2">
    <location>
        <begin position="263"/>
        <end position="399"/>
    </location>
</feature>
<organism evidence="3 4">
    <name type="scientific">Aspergillus leporis</name>
    <dbReference type="NCBI Taxonomy" id="41062"/>
    <lineage>
        <taxon>Eukaryota</taxon>
        <taxon>Fungi</taxon>
        <taxon>Dikarya</taxon>
        <taxon>Ascomycota</taxon>
        <taxon>Pezizomycotina</taxon>
        <taxon>Eurotiomycetes</taxon>
        <taxon>Eurotiomycetidae</taxon>
        <taxon>Eurotiales</taxon>
        <taxon>Aspergillaceae</taxon>
        <taxon>Aspergillus</taxon>
        <taxon>Aspergillus subgen. Circumdati</taxon>
    </lineage>
</organism>
<feature type="compositionally biased region" description="Basic and acidic residues" evidence="2">
    <location>
        <begin position="337"/>
        <end position="347"/>
    </location>
</feature>